<evidence type="ECO:0000259" key="1">
    <source>
        <dbReference type="Pfam" id="PF00646"/>
    </source>
</evidence>
<dbReference type="Gene3D" id="1.20.1280.50">
    <property type="match status" value="1"/>
</dbReference>
<dbReference type="InterPro" id="IPR036047">
    <property type="entry name" value="F-box-like_dom_sf"/>
</dbReference>
<organism evidence="3 4">
    <name type="scientific">Lithocarpus litseifolius</name>
    <dbReference type="NCBI Taxonomy" id="425828"/>
    <lineage>
        <taxon>Eukaryota</taxon>
        <taxon>Viridiplantae</taxon>
        <taxon>Streptophyta</taxon>
        <taxon>Embryophyta</taxon>
        <taxon>Tracheophyta</taxon>
        <taxon>Spermatophyta</taxon>
        <taxon>Magnoliopsida</taxon>
        <taxon>eudicotyledons</taxon>
        <taxon>Gunneridae</taxon>
        <taxon>Pentapetalae</taxon>
        <taxon>rosids</taxon>
        <taxon>fabids</taxon>
        <taxon>Fagales</taxon>
        <taxon>Fagaceae</taxon>
        <taxon>Lithocarpus</taxon>
    </lineage>
</organism>
<keyword evidence="4" id="KW-1185">Reference proteome</keyword>
<dbReference type="InterPro" id="IPR001810">
    <property type="entry name" value="F-box_dom"/>
</dbReference>
<accession>A0AAW2C589</accession>
<dbReference type="Pfam" id="PF00646">
    <property type="entry name" value="F-box"/>
    <property type="match status" value="1"/>
</dbReference>
<proteinExistence type="predicted"/>
<evidence type="ECO:0000259" key="2">
    <source>
        <dbReference type="Pfam" id="PF24750"/>
    </source>
</evidence>
<sequence length="524" mass="60725">MAVKESITDLSLVSRCKRRKKDDRDEESESETLHEYEFINKKLPDAMLLEILYRLPCRYAVQYKSVSKHWLSLISDPYFIRGFIHHRHQLFGDDCYYSSQSQSCSFTHVLQYPTKSDNPYEDDIRVLSSDNSSLFKSDRKGLDFLNFLPVVRLKYPTHIEASFDDLLLVCSQIPTNRMEQKSGFYKEYYICNPLTKEWLKLPRLPTNNNAAIVMVGFVCLPNSCDKEQGCINNAHYRFRVVRIRCPHTESSATQTQLQVQIYSSETNEWSNSVLSSPRGLNLNPFLSMSCRSGVIACNGMLHWVWVEGEGENQTIKGFVVFDPFHSSEQCHYIDPPIDLSPQHSVISFGSFQKRLRIFQKSRHSLDEAGSYTIWELKDYSNSGTWCMKHKVHFKDIVLEELFGDTFKKPGRLKLLFPFVIFLAFHPNDSEIVFLRYAPPYGRVNYILSCNMRTRVLKLVDNDKYIRRIPATSVFLLVQQLWPTPVPPLPLNALPISNSKLDCIGLRIYNSWASSTLQHDDLLIC</sequence>
<feature type="domain" description="F-box protein At3g26010-like beta-propeller" evidence="2">
    <location>
        <begin position="185"/>
        <end position="462"/>
    </location>
</feature>
<dbReference type="Pfam" id="PF24750">
    <property type="entry name" value="b-prop_At3g26010-like"/>
    <property type="match status" value="1"/>
</dbReference>
<dbReference type="PANTHER" id="PTHR35546:SF130">
    <property type="entry name" value="EXPRESSED PROTEIN"/>
    <property type="match status" value="1"/>
</dbReference>
<dbReference type="PANTHER" id="PTHR35546">
    <property type="entry name" value="F-BOX PROTEIN INTERACTION DOMAIN PROTEIN-RELATED"/>
    <property type="match status" value="1"/>
</dbReference>
<dbReference type="InterPro" id="IPR055290">
    <property type="entry name" value="At3g26010-like"/>
</dbReference>
<reference evidence="3 4" key="1">
    <citation type="submission" date="2024-01" db="EMBL/GenBank/DDBJ databases">
        <title>A telomere-to-telomere, gap-free genome of sweet tea (Lithocarpus litseifolius).</title>
        <authorList>
            <person name="Zhou J."/>
        </authorList>
    </citation>
    <scope>NUCLEOTIDE SEQUENCE [LARGE SCALE GENOMIC DNA]</scope>
    <source>
        <strain evidence="3">Zhou-2022a</strain>
        <tissue evidence="3">Leaf</tissue>
    </source>
</reference>
<evidence type="ECO:0008006" key="5">
    <source>
        <dbReference type="Google" id="ProtNLM"/>
    </source>
</evidence>
<gene>
    <name evidence="3" type="ORF">SO802_027688</name>
</gene>
<dbReference type="Proteomes" id="UP001459277">
    <property type="component" value="Unassembled WGS sequence"/>
</dbReference>
<protein>
    <recommendedName>
        <fullName evidence="5">F-box domain-containing protein</fullName>
    </recommendedName>
</protein>
<name>A0AAW2C589_9ROSI</name>
<dbReference type="AlphaFoldDB" id="A0AAW2C589"/>
<evidence type="ECO:0000313" key="4">
    <source>
        <dbReference type="Proteomes" id="UP001459277"/>
    </source>
</evidence>
<feature type="domain" description="F-box" evidence="1">
    <location>
        <begin position="42"/>
        <end position="80"/>
    </location>
</feature>
<dbReference type="EMBL" id="JAZDWU010000009">
    <property type="protein sequence ID" value="KAK9992703.1"/>
    <property type="molecule type" value="Genomic_DNA"/>
</dbReference>
<comment type="caution">
    <text evidence="3">The sequence shown here is derived from an EMBL/GenBank/DDBJ whole genome shotgun (WGS) entry which is preliminary data.</text>
</comment>
<dbReference type="InterPro" id="IPR056592">
    <property type="entry name" value="Beta-prop_At3g26010-like"/>
</dbReference>
<dbReference type="SUPFAM" id="SSF81383">
    <property type="entry name" value="F-box domain"/>
    <property type="match status" value="1"/>
</dbReference>
<evidence type="ECO:0000313" key="3">
    <source>
        <dbReference type="EMBL" id="KAK9992703.1"/>
    </source>
</evidence>